<feature type="domain" description="Far11/STRP C-terminal" evidence="2">
    <location>
        <begin position="255"/>
        <end position="636"/>
    </location>
</feature>
<evidence type="ECO:0000313" key="4">
    <source>
        <dbReference type="Proteomes" id="UP000481153"/>
    </source>
</evidence>
<evidence type="ECO:0000259" key="1">
    <source>
        <dbReference type="SMART" id="SM01292"/>
    </source>
</evidence>
<comment type="caution">
    <text evidence="3">The sequence shown here is derived from an EMBL/GenBank/DDBJ whole genome shotgun (WGS) entry which is preliminary data.</text>
</comment>
<dbReference type="SMART" id="SM01292">
    <property type="entry name" value="N1221"/>
    <property type="match status" value="1"/>
</dbReference>
<organism evidence="3 4">
    <name type="scientific">Aphanomyces euteiches</name>
    <dbReference type="NCBI Taxonomy" id="100861"/>
    <lineage>
        <taxon>Eukaryota</taxon>
        <taxon>Sar</taxon>
        <taxon>Stramenopiles</taxon>
        <taxon>Oomycota</taxon>
        <taxon>Saprolegniomycetes</taxon>
        <taxon>Saprolegniales</taxon>
        <taxon>Verrucalvaceae</taxon>
        <taxon>Aphanomyces</taxon>
    </lineage>
</organism>
<dbReference type="AlphaFoldDB" id="A0A6G0WMS4"/>
<dbReference type="InterPro" id="IPR021819">
    <property type="entry name" value="Far11/STRP_C"/>
</dbReference>
<dbReference type="Pfam" id="PF11882">
    <property type="entry name" value="DUF3402"/>
    <property type="match status" value="2"/>
</dbReference>
<dbReference type="VEuPathDB" id="FungiDB:AeMF1_001336"/>
<keyword evidence="4" id="KW-1185">Reference proteome</keyword>
<dbReference type="PANTHER" id="PTHR13239">
    <property type="entry name" value="PROTEIN REQUIRED FOR HYPHAL ANASTOMOSIS HAM-2"/>
    <property type="match status" value="1"/>
</dbReference>
<protein>
    <recommendedName>
        <fullName evidence="5">Far11/STRP C-terminal domain-containing protein</fullName>
    </recommendedName>
</protein>
<proteinExistence type="predicted"/>
<dbReference type="EMBL" id="VJMJ01000175">
    <property type="protein sequence ID" value="KAF0728611.1"/>
    <property type="molecule type" value="Genomic_DNA"/>
</dbReference>
<dbReference type="Proteomes" id="UP000481153">
    <property type="component" value="Unassembled WGS sequence"/>
</dbReference>
<evidence type="ECO:0008006" key="5">
    <source>
        <dbReference type="Google" id="ProtNLM"/>
    </source>
</evidence>
<evidence type="ECO:0000259" key="2">
    <source>
        <dbReference type="SMART" id="SM01293"/>
    </source>
</evidence>
<dbReference type="InterPro" id="IPR040185">
    <property type="entry name" value="Far11/STRP"/>
</dbReference>
<dbReference type="GO" id="GO:0007010">
    <property type="term" value="P:cytoskeleton organization"/>
    <property type="evidence" value="ECO:0007669"/>
    <property type="project" value="TreeGrafter"/>
</dbReference>
<reference evidence="3 4" key="1">
    <citation type="submission" date="2019-07" db="EMBL/GenBank/DDBJ databases">
        <title>Genomics analysis of Aphanomyces spp. identifies a new class of oomycete effector associated with host adaptation.</title>
        <authorList>
            <person name="Gaulin E."/>
        </authorList>
    </citation>
    <scope>NUCLEOTIDE SEQUENCE [LARGE SCALE GENOMIC DNA]</scope>
    <source>
        <strain evidence="3 4">ATCC 201684</strain>
    </source>
</reference>
<evidence type="ECO:0000313" key="3">
    <source>
        <dbReference type="EMBL" id="KAF0728611.1"/>
    </source>
</evidence>
<dbReference type="InterPro" id="IPR012486">
    <property type="entry name" value="Far11/STRP_N"/>
</dbReference>
<dbReference type="Pfam" id="PF07923">
    <property type="entry name" value="N1221"/>
    <property type="match status" value="1"/>
</dbReference>
<gene>
    <name evidence="3" type="ORF">Ae201684_013572</name>
</gene>
<sequence>MSSAAGRVHGAELQVLSLEERISFFYCSSVQDFVGVVNGPSEYLISADDVPYYLQLLESPDREQWLEAEKMLIPFAQGKAAPDQNQTRLLVHLETARSHNEILNNAGALPIYTHHLLRTLQMLKGLNFQYLELETVERTLSQLNRAITMLYLVVALTPRSRAFERALLDAGVFSPRQLLVDLFECLQVHHSTAGFPIKRLMLLIYVWLSTLLGDLNELDKLKADRRRHHNLPPEDATRLLCKSIKKLVPIPLGDPATDPLYPVRFKAQASREAIHAKYIHKPHYELSPIPSTDKDGERSEDEEWVWRIECIYKMVLLPKWKETMALFTTILSMAAGSVLDKRSFFSKKSFSIDESSMNGSLSPDEQLYWNWMNREKAIVLDVTSLILLLLLKHTRASHLYKGELVAQGLVEATLLPAATKFLNRDTATYVQVRQEDPSHLRVELATPMQRSVVVGQDEYALPPLRIVTTLLRIVQRLTKRKPSIIRATLCRGQSLVWLKRVLNLHEPKSRLYALKLVKSQGRYLGHHWMRKFTCVHLLTEVYLYVRPELEDDWLRVDEDENNPLVKSAETWLQGEVQAYHHKWYWSTLAPKPQASAVSFAVQGMLDLQQDQLDLDGGTRRKVEAEVKLDSTLCAQYEKWLDAQGLVPTTDVLPLPISFH</sequence>
<dbReference type="PANTHER" id="PTHR13239:SF4">
    <property type="entry name" value="AT25231P"/>
    <property type="match status" value="1"/>
</dbReference>
<accession>A0A6G0WMS4</accession>
<dbReference type="GO" id="GO:0005829">
    <property type="term" value="C:cytosol"/>
    <property type="evidence" value="ECO:0007669"/>
    <property type="project" value="TreeGrafter"/>
</dbReference>
<dbReference type="SMART" id="SM01293">
    <property type="entry name" value="DUF3402"/>
    <property type="match status" value="1"/>
</dbReference>
<feature type="domain" description="Far11/STRP N-terminal" evidence="1">
    <location>
        <begin position="10"/>
        <end position="270"/>
    </location>
</feature>
<name>A0A6G0WMS4_9STRA</name>